<dbReference type="EMBL" id="JADQDP010000008">
    <property type="protein sequence ID" value="MBF9144400.1"/>
    <property type="molecule type" value="Genomic_DNA"/>
</dbReference>
<evidence type="ECO:0000313" key="1">
    <source>
        <dbReference type="EMBL" id="MBF9144400.1"/>
    </source>
</evidence>
<dbReference type="RefSeq" id="WP_196288758.1">
    <property type="nucleotide sequence ID" value="NZ_JADQDP010000008.1"/>
</dbReference>
<dbReference type="Proteomes" id="UP000645610">
    <property type="component" value="Unassembled WGS sequence"/>
</dbReference>
<sequence length="274" mass="31856">MAIFTRQTSLDKIELPDIVYKYRFWDDSHPFHKTILTNQEVFFASPLTFEDPVDCKNLTRYDLLTDDEIYKRYLTDSLERHPNFTPEQHKAFAVHWFEKSPLRDKASVREYMEQMFVQLCNRFGVLSLTEKNALPEMWTKYAGGHTGICVGFDSRLTFSFFGGGGKVNYYETLPIIYPSPRHSIEEQIVTQVYSKEEKWEFEQEYRAQKLFFTNNATNSDRTIKLPKAAIKEVIFGALMPDNEKQALTTLIASELPHVMMRQSSLNANGSITIS</sequence>
<proteinExistence type="predicted"/>
<evidence type="ECO:0000313" key="2">
    <source>
        <dbReference type="Proteomes" id="UP000645610"/>
    </source>
</evidence>
<accession>A0A931BRP8</accession>
<keyword evidence="2" id="KW-1185">Reference proteome</keyword>
<gene>
    <name evidence="1" type="ORF">I2I01_22345</name>
</gene>
<comment type="caution">
    <text evidence="1">The sequence shown here is derived from an EMBL/GenBank/DDBJ whole genome shotgun (WGS) entry which is preliminary data.</text>
</comment>
<name>A0A931BRP8_9BACT</name>
<reference evidence="1 2" key="1">
    <citation type="submission" date="2020-11" db="EMBL/GenBank/DDBJ databases">
        <authorList>
            <person name="Kim M.K."/>
        </authorList>
    </citation>
    <scope>NUCLEOTIDE SEQUENCE [LARGE SCALE GENOMIC DNA]</scope>
    <source>
        <strain evidence="1 2">BT439</strain>
    </source>
</reference>
<dbReference type="AlphaFoldDB" id="A0A931BRP8"/>
<organism evidence="1 2">
    <name type="scientific">Hymenobacter properus</name>
    <dbReference type="NCBI Taxonomy" id="2791026"/>
    <lineage>
        <taxon>Bacteria</taxon>
        <taxon>Pseudomonadati</taxon>
        <taxon>Bacteroidota</taxon>
        <taxon>Cytophagia</taxon>
        <taxon>Cytophagales</taxon>
        <taxon>Hymenobacteraceae</taxon>
        <taxon>Hymenobacter</taxon>
    </lineage>
</organism>
<protein>
    <submittedName>
        <fullName evidence="1">DUF2971 domain-containing protein</fullName>
    </submittedName>
</protein>